<gene>
    <name evidence="3" type="ORF">L9W73_16025</name>
</gene>
<evidence type="ECO:0000313" key="3">
    <source>
        <dbReference type="EMBL" id="MDE1358795.1"/>
    </source>
</evidence>
<proteinExistence type="predicted"/>
<feature type="coiled-coil region" evidence="1">
    <location>
        <begin position="139"/>
        <end position="197"/>
    </location>
</feature>
<keyword evidence="2" id="KW-1133">Transmembrane helix</keyword>
<evidence type="ECO:0000256" key="2">
    <source>
        <dbReference type="SAM" id="Phobius"/>
    </source>
</evidence>
<evidence type="ECO:0000313" key="4">
    <source>
        <dbReference type="Proteomes" id="UP001140973"/>
    </source>
</evidence>
<feature type="transmembrane region" description="Helical" evidence="2">
    <location>
        <begin position="302"/>
        <end position="321"/>
    </location>
</feature>
<evidence type="ECO:0000256" key="1">
    <source>
        <dbReference type="SAM" id="Coils"/>
    </source>
</evidence>
<dbReference type="AlphaFoldDB" id="A0A9X4FNP3"/>
<protein>
    <submittedName>
        <fullName evidence="3">Uncharacterized protein</fullName>
    </submittedName>
</protein>
<keyword evidence="2" id="KW-0812">Transmembrane</keyword>
<keyword evidence="1" id="KW-0175">Coiled coil</keyword>
<dbReference type="RefSeq" id="WP_274674229.1">
    <property type="nucleotide sequence ID" value="NZ_JAKNAP010000090.1"/>
</dbReference>
<dbReference type="EMBL" id="JAKNAP010000090">
    <property type="protein sequence ID" value="MDE1358795.1"/>
    <property type="molecule type" value="Genomic_DNA"/>
</dbReference>
<reference evidence="3" key="1">
    <citation type="submission" date="2022-02" db="EMBL/GenBank/DDBJ databases">
        <title>Emergence and expansion in Europe of a Vibrio aestuarianus clonal complex pathogenic for oysters.</title>
        <authorList>
            <person name="Mesnil A."/>
            <person name="Travers M.-A."/>
        </authorList>
    </citation>
    <scope>NUCLEOTIDE SEQUENCE</scope>
    <source>
        <strain evidence="3">151-ITT-15-cp-1</strain>
    </source>
</reference>
<comment type="caution">
    <text evidence="3">The sequence shown here is derived from an EMBL/GenBank/DDBJ whole genome shotgun (WGS) entry which is preliminary data.</text>
</comment>
<accession>A0A9X4FNP3</accession>
<feature type="transmembrane region" description="Helical" evidence="2">
    <location>
        <begin position="263"/>
        <end position="282"/>
    </location>
</feature>
<sequence length="449" mass="50287">MSDVLKNLISSLDKLQDVFTTEEVDGADFLSQYGWEHSAIDKNDLVAYIDNFAARLVAVESSTLDAKTLKRFEHFTEQIETLTKNSEEHFINTESYIRVIVPNIIITLNVIFAYIEDALFGWDYINDNKMLPKTLTNRLKSADLRINNIEASSENIEAKIRVINDAHEAAESLPTDLKELRDTHQEIKSILAKAKKESEILSSIVLSAQAKLEETINLESASKINKEQTDVYVEQCDEALQITTTQGLAAGFDQKAQQLNKSIWVWIGGLLLALCTGAWLGYLRVGDLTIALTKDLTTGQAILHTVMSVFSIGGPLWLAWISTQQIMQRFKLAEDYAYKATVAKSYTGFSKHAGKFDDQTAERLFNSTLDRLDEMPLRLVEGKDYNSPWHEFIDSEAFKKALAMVPELANSASRFAANTKLKGKPNKATVAHIAPKDVEQEINKEETAA</sequence>
<dbReference type="Proteomes" id="UP001140973">
    <property type="component" value="Unassembled WGS sequence"/>
</dbReference>
<organism evidence="3 4">
    <name type="scientific">Vibrio aestuarianus</name>
    <dbReference type="NCBI Taxonomy" id="28171"/>
    <lineage>
        <taxon>Bacteria</taxon>
        <taxon>Pseudomonadati</taxon>
        <taxon>Pseudomonadota</taxon>
        <taxon>Gammaproteobacteria</taxon>
        <taxon>Vibrionales</taxon>
        <taxon>Vibrionaceae</taxon>
        <taxon>Vibrio</taxon>
    </lineage>
</organism>
<name>A0A9X4FNP3_9VIBR</name>
<keyword evidence="2" id="KW-0472">Membrane</keyword>